<organism evidence="11 12">
    <name type="scientific">Holothuria leucospilota</name>
    <name type="common">Black long sea cucumber</name>
    <name type="synonym">Mertensiothuria leucospilota</name>
    <dbReference type="NCBI Taxonomy" id="206669"/>
    <lineage>
        <taxon>Eukaryota</taxon>
        <taxon>Metazoa</taxon>
        <taxon>Echinodermata</taxon>
        <taxon>Eleutherozoa</taxon>
        <taxon>Echinozoa</taxon>
        <taxon>Holothuroidea</taxon>
        <taxon>Aspidochirotacea</taxon>
        <taxon>Aspidochirotida</taxon>
        <taxon>Holothuriidae</taxon>
        <taxon>Holothuria</taxon>
    </lineage>
</organism>
<keyword evidence="5" id="KW-0493">Microtubule</keyword>
<keyword evidence="4" id="KW-0963">Cytoplasm</keyword>
<evidence type="ECO:0000313" key="11">
    <source>
        <dbReference type="EMBL" id="KAJ8026420.1"/>
    </source>
</evidence>
<comment type="subcellular location">
    <subcellularLocation>
        <location evidence="1">Cytoplasm</location>
        <location evidence="1">Cytoskeleton</location>
        <location evidence="1">Microtubule organizing center</location>
        <location evidence="1">Centrosome</location>
        <location evidence="1">Centriole</location>
    </subcellularLocation>
</comment>
<dbReference type="GO" id="GO:0005879">
    <property type="term" value="C:axonemal microtubule"/>
    <property type="evidence" value="ECO:0007669"/>
    <property type="project" value="TreeGrafter"/>
</dbReference>
<feature type="compositionally biased region" description="Polar residues" evidence="10">
    <location>
        <begin position="423"/>
        <end position="433"/>
    </location>
</feature>
<keyword evidence="12" id="KW-1185">Reference proteome</keyword>
<feature type="coiled-coil region" evidence="9">
    <location>
        <begin position="1340"/>
        <end position="1367"/>
    </location>
</feature>
<feature type="compositionally biased region" description="Polar residues" evidence="10">
    <location>
        <begin position="136"/>
        <end position="148"/>
    </location>
</feature>
<dbReference type="GO" id="GO:0005814">
    <property type="term" value="C:centriole"/>
    <property type="evidence" value="ECO:0007669"/>
    <property type="project" value="UniProtKB-SubCell"/>
</dbReference>
<reference evidence="11" key="1">
    <citation type="submission" date="2021-10" db="EMBL/GenBank/DDBJ databases">
        <title>Tropical sea cucumber genome reveals ecological adaptation and Cuvierian tubules defense mechanism.</title>
        <authorList>
            <person name="Chen T."/>
        </authorList>
    </citation>
    <scope>NUCLEOTIDE SEQUENCE</scope>
    <source>
        <strain evidence="11">Nanhai2018</strain>
        <tissue evidence="11">Muscle</tissue>
    </source>
</reference>
<evidence type="ECO:0000256" key="1">
    <source>
        <dbReference type="ARBA" id="ARBA00004114"/>
    </source>
</evidence>
<keyword evidence="8" id="KW-0206">Cytoskeleton</keyword>
<dbReference type="Proteomes" id="UP001152320">
    <property type="component" value="Chromosome 16"/>
</dbReference>
<evidence type="ECO:0000256" key="9">
    <source>
        <dbReference type="SAM" id="Coils"/>
    </source>
</evidence>
<evidence type="ECO:0000256" key="6">
    <source>
        <dbReference type="ARBA" id="ARBA00022794"/>
    </source>
</evidence>
<feature type="compositionally biased region" description="Polar residues" evidence="10">
    <location>
        <begin position="326"/>
        <end position="339"/>
    </location>
</feature>
<dbReference type="InterPro" id="IPR038774">
    <property type="entry name" value="CEP162-like"/>
</dbReference>
<dbReference type="GO" id="GO:0060271">
    <property type="term" value="P:cilium assembly"/>
    <property type="evidence" value="ECO:0007669"/>
    <property type="project" value="TreeGrafter"/>
</dbReference>
<feature type="compositionally biased region" description="Basic and acidic residues" evidence="10">
    <location>
        <begin position="448"/>
        <end position="480"/>
    </location>
</feature>
<feature type="region of interest" description="Disordered" evidence="10">
    <location>
        <begin position="321"/>
        <end position="590"/>
    </location>
</feature>
<protein>
    <recommendedName>
        <fullName evidence="3">Centrosomal protein of 162 kDa</fullName>
    </recommendedName>
</protein>
<proteinExistence type="inferred from homology"/>
<feature type="region of interest" description="Disordered" evidence="10">
    <location>
        <begin position="38"/>
        <end position="166"/>
    </location>
</feature>
<name>A0A9Q1BH74_HOLLE</name>
<feature type="region of interest" description="Disordered" evidence="10">
    <location>
        <begin position="211"/>
        <end position="248"/>
    </location>
</feature>
<comment type="similarity">
    <text evidence="2">Belongs to the CEP162 family.</text>
</comment>
<keyword evidence="6" id="KW-0970">Cilium biogenesis/degradation</keyword>
<feature type="compositionally biased region" description="Basic and acidic residues" evidence="10">
    <location>
        <begin position="105"/>
        <end position="123"/>
    </location>
</feature>
<feature type="coiled-coil region" evidence="9">
    <location>
        <begin position="671"/>
        <end position="720"/>
    </location>
</feature>
<feature type="compositionally biased region" description="Basic and acidic residues" evidence="10">
    <location>
        <begin position="40"/>
        <end position="52"/>
    </location>
</feature>
<dbReference type="PANTHER" id="PTHR34031">
    <property type="entry name" value="CENTROSOMAL PROTEIN OF 162 KDA"/>
    <property type="match status" value="1"/>
</dbReference>
<dbReference type="EMBL" id="JAIZAY010000016">
    <property type="protein sequence ID" value="KAJ8026420.1"/>
    <property type="molecule type" value="Genomic_DNA"/>
</dbReference>
<evidence type="ECO:0000313" key="12">
    <source>
        <dbReference type="Proteomes" id="UP001152320"/>
    </source>
</evidence>
<accession>A0A9Q1BH74</accession>
<gene>
    <name evidence="11" type="ORF">HOLleu_31230</name>
</gene>
<evidence type="ECO:0000256" key="3">
    <source>
        <dbReference type="ARBA" id="ARBA00021406"/>
    </source>
</evidence>
<evidence type="ECO:0000256" key="5">
    <source>
        <dbReference type="ARBA" id="ARBA00022701"/>
    </source>
</evidence>
<feature type="region of interest" description="Disordered" evidence="10">
    <location>
        <begin position="1134"/>
        <end position="1157"/>
    </location>
</feature>
<evidence type="ECO:0000256" key="4">
    <source>
        <dbReference type="ARBA" id="ARBA00022490"/>
    </source>
</evidence>
<feature type="compositionally biased region" description="Basic and acidic residues" evidence="10">
    <location>
        <begin position="528"/>
        <end position="550"/>
    </location>
</feature>
<feature type="coiled-coil region" evidence="9">
    <location>
        <begin position="764"/>
        <end position="805"/>
    </location>
</feature>
<dbReference type="OrthoDB" id="2157184at2759"/>
<evidence type="ECO:0000256" key="7">
    <source>
        <dbReference type="ARBA" id="ARBA00023054"/>
    </source>
</evidence>
<evidence type="ECO:0000256" key="2">
    <source>
        <dbReference type="ARBA" id="ARBA00009485"/>
    </source>
</evidence>
<evidence type="ECO:0000256" key="10">
    <source>
        <dbReference type="SAM" id="MobiDB-lite"/>
    </source>
</evidence>
<comment type="caution">
    <text evidence="11">The sequence shown here is derived from an EMBL/GenBank/DDBJ whole genome shotgun (WGS) entry which is preliminary data.</text>
</comment>
<feature type="compositionally biased region" description="Basic and acidic residues" evidence="10">
    <location>
        <begin position="403"/>
        <end position="413"/>
    </location>
</feature>
<feature type="compositionally biased region" description="Basic and acidic residues" evidence="10">
    <location>
        <begin position="1139"/>
        <end position="1157"/>
    </location>
</feature>
<dbReference type="PANTHER" id="PTHR34031:SF1">
    <property type="entry name" value="CENTROSOMAL PROTEIN OF 162 KDA"/>
    <property type="match status" value="1"/>
</dbReference>
<keyword evidence="7 9" id="KW-0175">Coiled coil</keyword>
<feature type="compositionally biased region" description="Basic and acidic residues" evidence="10">
    <location>
        <begin position="347"/>
        <end position="393"/>
    </location>
</feature>
<evidence type="ECO:0000256" key="8">
    <source>
        <dbReference type="ARBA" id="ARBA00023212"/>
    </source>
</evidence>
<feature type="coiled-coil region" evidence="9">
    <location>
        <begin position="852"/>
        <end position="1002"/>
    </location>
</feature>
<feature type="compositionally biased region" description="Polar residues" evidence="10">
    <location>
        <begin position="481"/>
        <end position="496"/>
    </location>
</feature>
<sequence length="1464" mass="167047">MPRNPKLSQKELDDAFESFLKESVSDDSLDSARLNKLFQKAKEGSKKKKDDSPWWMRKSTSEDEEEATDDQERVTPLASSKWMKPKKQSTPLHQVQEEEEDEGRDGDARNTSERKEVAKKNQNPDETGALMKKYSEQINPNKDSTYSDSMEDSSGLASRGGPGIETLEEMEDKARFFKQLEEKHGGGDVDYAALNRDVDNTSTMKTLPAGFMGTADDLSSPVPRQLPTKKKDLSDTASEGITAPTRAAKDKEVKGDMLGKVSLMETGDSTLNISRKPGKLKDIMEGKKPLLERVDSDDKASNYIGTGTTSDMEALHAAMREAAETPTLSFGSKFNSTEPKQGMYDSKGGEYDTKSGETQKRSERTVDDIIKEVMAEKLRKDAEEEERRRKAEENVNNSGNQSGERKEKEDKRGFNLSPVFPNPEQSQKESSPGHQRKQKLSGGVESLDSEHHSESEAEKLYHREMLEADDRLSVEGRKVNQQETDSSDQVIQSPDNKATDDARGFDLQPAIVSDTRGCDLTPDTVVEGDSRGRHLSADDEKSVSMKDGGSKKGITKSSPSKKKTKFSGVKSSGYGPKRKHPKGGVWSPADKVLQKKTGFEKKGSDTQVLSNHLLKSVESFATYIQENYADQRKLTPPPELKFSQEEPLLSTSLRDSRVQTLSRERALVAEVNEWQNQWKDERRLNAKLKAEIAALQREHLRKVEELRLEHERELHKVKQDNFVLLAKVNSQDDADAAKKRLQASSAVGEDVTKEERAILMQKELMEQETLLQGYQQENERLYREVKKLQEDNKQNEEKMFKENQRLQSQVGNLREIIEGKDLALRNKGIITGEKAQAEIAAGNTAVLGAGRIAELQSEVTESEIQQSQLKHKLRLLEQTNHELQSHVDQLVREKKHLMEKIHSAKEVKQTEFQDIKLQHQREIEGLQRKLKWYAENQQLLDQDSTALREKDVTINRLKEELEKRSKQVGSKVTEAQRRAKERAADAKKIQDLERQVKEMNEIIRRRHPNSIPALMFAAAASAADHPTGPHLADSPIKSHSTAFLEEKVKRLEAELDRKDEEVKRSLRTVEQKHNNMKIQYEDRIKQLEDQAQQIKDSSHPHSTVSALEKELQGAKERFSREMEALKNENNKLQRILSQRRKDENNREVKNNAVKEQKEKLDALERDLETKNKEIEMLKSSCDKLLQEKLQAWSEREDVKEKLSKKSKKLPKTVETEVESKVYEPQDFTGLHISDVLLENEQLKRQIEVHNLEMEEQRVSQQASLAEAESALRKAHEQRKEECALLKERHKSEMEKVLAEKALALADSDSSRLKREVESQKMMLKHFQDQLSDAQITTDQLAALKVKEQLYKTQMEQLRGELEEAKKNHTPEMRHFEALQAKIIGLENRRIQRESDLERMVEKAAQAATVEKNKEIQQYRDLVLKKNLEIDKFRAELDAILDVLRELQRQGVVLPSSRHAAKGLF</sequence>
<feature type="coiled-coil region" evidence="9">
    <location>
        <begin position="1232"/>
        <end position="1270"/>
    </location>
</feature>